<feature type="transmembrane region" description="Helical" evidence="2">
    <location>
        <begin position="12"/>
        <end position="30"/>
    </location>
</feature>
<dbReference type="RefSeq" id="XP_002771195.1">
    <property type="nucleotide sequence ID" value="XM_002771149.1"/>
</dbReference>
<evidence type="ECO:0000256" key="2">
    <source>
        <dbReference type="SAM" id="Phobius"/>
    </source>
</evidence>
<feature type="coiled-coil region" evidence="1">
    <location>
        <begin position="352"/>
        <end position="379"/>
    </location>
</feature>
<dbReference type="GeneID" id="9051600"/>
<keyword evidence="4" id="KW-1185">Reference proteome</keyword>
<dbReference type="EMBL" id="GG682510">
    <property type="protein sequence ID" value="EER03011.1"/>
    <property type="molecule type" value="Genomic_DNA"/>
</dbReference>
<dbReference type="OrthoDB" id="467649at2759"/>
<sequence length="452" mass="51019">MAQYRYCKDIPVRLVAVSITVPSLISYYSALPPHIADKLRDKGFLSDLEAHIETRLGRMSARDISLISRSTTTIGIDRMTEAFLRSKEIQTGNLLYYCVTLLKAGVSRPPVTFMNRLRREIDATFTQLKPAHIERFLHVFMNFECFSDERILICLSRATESNLDRMSQRRLRSILLAFHRLCKPTNSLLPQLAARVRAAVPRESIHAETIALLMRAFVVESPLKQQQNTRLILTDLGRQLVERLRSATKGATPRRSSHSQLCDVEPLGMRKLDGSGIAPDETTALSQGVERWSARVISHSLEDERKAGIHPTPPSTVITRYSTPQAETNGIASIRYEPVHEGDRDATVDGLDEEQLAVLKQMEEEVELMREKKQQEITGVNLATAVGGSSMSVDLGPRGEYDDFINSDRVPRLMHVVAGGRHPAHHRLVRKLRRMERKLADINPGEDEYDEP</sequence>
<evidence type="ECO:0000313" key="4">
    <source>
        <dbReference type="Proteomes" id="UP000007800"/>
    </source>
</evidence>
<dbReference type="InParanoid" id="C5LJT2"/>
<keyword evidence="2" id="KW-0472">Membrane</keyword>
<organism evidence="4">
    <name type="scientific">Perkinsus marinus (strain ATCC 50983 / TXsc)</name>
    <dbReference type="NCBI Taxonomy" id="423536"/>
    <lineage>
        <taxon>Eukaryota</taxon>
        <taxon>Sar</taxon>
        <taxon>Alveolata</taxon>
        <taxon>Perkinsozoa</taxon>
        <taxon>Perkinsea</taxon>
        <taxon>Perkinsida</taxon>
        <taxon>Perkinsidae</taxon>
        <taxon>Perkinsus</taxon>
    </lineage>
</organism>
<accession>C5LJT2</accession>
<evidence type="ECO:0000256" key="1">
    <source>
        <dbReference type="SAM" id="Coils"/>
    </source>
</evidence>
<evidence type="ECO:0000313" key="3">
    <source>
        <dbReference type="EMBL" id="EER03011.1"/>
    </source>
</evidence>
<reference evidence="3 4" key="1">
    <citation type="submission" date="2008-07" db="EMBL/GenBank/DDBJ databases">
        <authorList>
            <person name="El-Sayed N."/>
            <person name="Caler E."/>
            <person name="Inman J."/>
            <person name="Amedeo P."/>
            <person name="Hass B."/>
            <person name="Wortman J."/>
        </authorList>
    </citation>
    <scope>NUCLEOTIDE SEQUENCE [LARGE SCALE GENOMIC DNA]</scope>
    <source>
        <strain evidence="4">ATCC 50983 / TXsc</strain>
    </source>
</reference>
<keyword evidence="1" id="KW-0175">Coiled coil</keyword>
<dbReference type="AlphaFoldDB" id="C5LJT2"/>
<keyword evidence="2" id="KW-0812">Transmembrane</keyword>
<feature type="non-terminal residue" evidence="3">
    <location>
        <position position="452"/>
    </location>
</feature>
<keyword evidence="2" id="KW-1133">Transmembrane helix</keyword>
<dbReference type="Proteomes" id="UP000007800">
    <property type="component" value="Unassembled WGS sequence"/>
</dbReference>
<name>C5LJT2_PERM5</name>
<protein>
    <submittedName>
        <fullName evidence="3">Uncharacterized protein</fullName>
    </submittedName>
</protein>
<gene>
    <name evidence="3" type="ORF">Pmar_PMAR016173</name>
</gene>
<proteinExistence type="predicted"/>